<dbReference type="Pfam" id="PF01633">
    <property type="entry name" value="Choline_kinase"/>
    <property type="match status" value="1"/>
</dbReference>
<dbReference type="EMBL" id="FQVM01000012">
    <property type="protein sequence ID" value="SHE80656.1"/>
    <property type="molecule type" value="Genomic_DNA"/>
</dbReference>
<dbReference type="SUPFAM" id="SSF56112">
    <property type="entry name" value="Protein kinase-like (PK-like)"/>
    <property type="match status" value="1"/>
</dbReference>
<dbReference type="RefSeq" id="WP_072895743.1">
    <property type="nucleotide sequence ID" value="NZ_FQVM01000012.1"/>
</dbReference>
<dbReference type="AlphaFoldDB" id="A0A1M4WHE9"/>
<protein>
    <submittedName>
        <fullName evidence="1">Spore coat protein, CotS family</fullName>
    </submittedName>
</protein>
<dbReference type="GO" id="GO:0042601">
    <property type="term" value="C:endospore-forming forespore"/>
    <property type="evidence" value="ECO:0007669"/>
    <property type="project" value="TreeGrafter"/>
</dbReference>
<accession>A0A1M4WHE9</accession>
<dbReference type="STRING" id="1533.SAMN05443638_11245"/>
<dbReference type="OrthoDB" id="9771902at2"/>
<evidence type="ECO:0000313" key="1">
    <source>
        <dbReference type="EMBL" id="SHE80656.1"/>
    </source>
</evidence>
<organism evidence="1 2">
    <name type="scientific">Clostridium fallax</name>
    <dbReference type="NCBI Taxonomy" id="1533"/>
    <lineage>
        <taxon>Bacteria</taxon>
        <taxon>Bacillati</taxon>
        <taxon>Bacillota</taxon>
        <taxon>Clostridia</taxon>
        <taxon>Eubacteriales</taxon>
        <taxon>Clostridiaceae</taxon>
        <taxon>Clostridium</taxon>
    </lineage>
</organism>
<dbReference type="Proteomes" id="UP000184035">
    <property type="component" value="Unassembled WGS sequence"/>
</dbReference>
<proteinExistence type="predicted"/>
<gene>
    <name evidence="1" type="ORF">SAMN05443638_11245</name>
</gene>
<reference evidence="1 2" key="1">
    <citation type="submission" date="2016-11" db="EMBL/GenBank/DDBJ databases">
        <authorList>
            <person name="Jaros S."/>
            <person name="Januszkiewicz K."/>
            <person name="Wedrychowicz H."/>
        </authorList>
    </citation>
    <scope>NUCLEOTIDE SEQUENCE [LARGE SCALE GENOMIC DNA]</scope>
    <source>
        <strain evidence="1 2">DSM 2631</strain>
    </source>
</reference>
<dbReference type="InterPro" id="IPR047175">
    <property type="entry name" value="CotS-like"/>
</dbReference>
<keyword evidence="1" id="KW-0946">Virion</keyword>
<dbReference type="Gene3D" id="3.90.1200.10">
    <property type="match status" value="1"/>
</dbReference>
<name>A0A1M4WHE9_9CLOT</name>
<sequence length="346" mass="42108">MLRVKYGDKRYLCEYDLNTDLFKEFNIEVKDLVPVRSVYVLQTNKGKKILKKLNYGSKRLNFICCALDFIEKSYKNIMKINKNINDENFVCRNGSRYILIDLIEGRECTTSNPVDIEASSKALANLHNSSIGFFDMIKGNEDFKDYIDIYNLEVNLKESLKDLNDFKKQVSRYSYKNEFDNLFYENVDYYIDEINYCIDYLKIIDINKIVNDNKKIVLCHNDLAHHNILIRQDEVYFIDFDYCKVDFRVKDLSNMIIKSIKNYDYDYEKFYNILSSYESINKLNKEEYKLLYLLMRYPKDFYMAAKNYYLKEKNWEEEVYYWRFFNKVQHKESRKEFLDRFFYEYI</sequence>
<keyword evidence="1" id="KW-0167">Capsid protein</keyword>
<evidence type="ECO:0000313" key="2">
    <source>
        <dbReference type="Proteomes" id="UP000184035"/>
    </source>
</evidence>
<keyword evidence="2" id="KW-1185">Reference proteome</keyword>
<dbReference type="NCBIfam" id="TIGR02906">
    <property type="entry name" value="spore_CotS"/>
    <property type="match status" value="1"/>
</dbReference>
<dbReference type="Gene3D" id="3.30.200.20">
    <property type="entry name" value="Phosphorylase Kinase, domain 1"/>
    <property type="match status" value="1"/>
</dbReference>
<dbReference type="InterPro" id="IPR011009">
    <property type="entry name" value="Kinase-like_dom_sf"/>
</dbReference>
<dbReference type="InterPro" id="IPR014255">
    <property type="entry name" value="Spore_coat_CotS"/>
</dbReference>
<dbReference type="PANTHER" id="PTHR39179">
    <property type="entry name" value="SPORE COAT PROTEIN I"/>
    <property type="match status" value="1"/>
</dbReference>
<dbReference type="PANTHER" id="PTHR39179:SF1">
    <property type="entry name" value="SPORE COAT PROTEIN I"/>
    <property type="match status" value="1"/>
</dbReference>